<proteinExistence type="inferred from homology"/>
<name>A0AAV0FP53_9ASTE</name>
<dbReference type="PANTHER" id="PTHR31669:SF292">
    <property type="entry name" value="OS02G0262500 PROTEIN"/>
    <property type="match status" value="1"/>
</dbReference>
<dbReference type="InterPro" id="IPR031052">
    <property type="entry name" value="FHY3/FAR1"/>
</dbReference>
<dbReference type="AlphaFoldDB" id="A0AAV0FP53"/>
<dbReference type="PANTHER" id="PTHR31669">
    <property type="entry name" value="PROTEIN FAR1-RELATED SEQUENCE 10-RELATED"/>
    <property type="match status" value="1"/>
</dbReference>
<dbReference type="InterPro" id="IPR006564">
    <property type="entry name" value="Znf_PMZ"/>
</dbReference>
<evidence type="ECO:0000256" key="3">
    <source>
        <dbReference type="ARBA" id="ARBA00022771"/>
    </source>
</evidence>
<evidence type="ECO:0000256" key="1">
    <source>
        <dbReference type="ARBA" id="ARBA00005889"/>
    </source>
</evidence>
<gene>
    <name evidence="8" type="ORF">CEPIT_LOCUS35862</name>
</gene>
<dbReference type="GO" id="GO:0006355">
    <property type="term" value="P:regulation of DNA-templated transcription"/>
    <property type="evidence" value="ECO:0007669"/>
    <property type="project" value="UniProtKB-UniRule"/>
</dbReference>
<evidence type="ECO:0000313" key="8">
    <source>
        <dbReference type="EMBL" id="CAH9137215.1"/>
    </source>
</evidence>
<keyword evidence="4 6" id="KW-0862">Zinc</keyword>
<dbReference type="PROSITE" id="PS50966">
    <property type="entry name" value="ZF_SWIM"/>
    <property type="match status" value="1"/>
</dbReference>
<reference evidence="8" key="1">
    <citation type="submission" date="2022-07" db="EMBL/GenBank/DDBJ databases">
        <authorList>
            <person name="Macas J."/>
            <person name="Novak P."/>
            <person name="Neumann P."/>
        </authorList>
    </citation>
    <scope>NUCLEOTIDE SEQUENCE</scope>
</reference>
<dbReference type="SMART" id="SM00575">
    <property type="entry name" value="ZnF_PMZ"/>
    <property type="match status" value="1"/>
</dbReference>
<dbReference type="GO" id="GO:0008270">
    <property type="term" value="F:zinc ion binding"/>
    <property type="evidence" value="ECO:0007669"/>
    <property type="project" value="UniProtKB-UniRule"/>
</dbReference>
<protein>
    <recommendedName>
        <fullName evidence="6">Protein FAR1-RELATED SEQUENCE</fullName>
    </recommendedName>
</protein>
<comment type="caution">
    <text evidence="8">The sequence shown here is derived from an EMBL/GenBank/DDBJ whole genome shotgun (WGS) entry which is preliminary data.</text>
</comment>
<comment type="subcellular location">
    <subcellularLocation>
        <location evidence="6">Nucleus</location>
    </subcellularLocation>
</comment>
<dbReference type="GO" id="GO:0005634">
    <property type="term" value="C:nucleus"/>
    <property type="evidence" value="ECO:0007669"/>
    <property type="project" value="UniProtKB-SubCell"/>
</dbReference>
<feature type="domain" description="SWIM-type" evidence="7">
    <location>
        <begin position="70"/>
        <end position="108"/>
    </location>
</feature>
<evidence type="ECO:0000256" key="2">
    <source>
        <dbReference type="ARBA" id="ARBA00022723"/>
    </source>
</evidence>
<sequence>MADFKSNFSEPVMTSSLKHLERQAADIYTLEMFTEVKKEIELGCALNVVGRIENGDELTLHLSKYGHPESLIKVDFDRSNSKFSCACRLYESRGIPCSHIICFLKTENIRNFPSNLICGRWTKTSKSDIISSMSSSEVDVDVMIFARFGALAASCNRLCTIAAKKTQYFDEVRDEILRLTHKLEKLGEQGSSNPSFVEDIGDPTVVKTKGAPVKKKNGGKRRRCSNCNCAGHVITTCPRIASDNNDTQKDDVISLDGNQRCHGKGTFLHEDNHSHKTNCSNEMYKCDDIDGVGSKDNGGCPNFTVREKKRFHAKKIKKCESTKSLSKVHANERAKQVDLNTNGNFQKSGIKIDQSSSLSSERFPGTMQQYSLLSPTHLFQASCPQSYNYWMPSTNPYGAPILHPNIPLLPQMVQYQQFTEVSQVPNDGGGTWKALLEGVIKNGAETSGTHGHLP</sequence>
<evidence type="ECO:0000256" key="5">
    <source>
        <dbReference type="PROSITE-ProRule" id="PRU00325"/>
    </source>
</evidence>
<organism evidence="8 9">
    <name type="scientific">Cuscuta epithymum</name>
    <dbReference type="NCBI Taxonomy" id="186058"/>
    <lineage>
        <taxon>Eukaryota</taxon>
        <taxon>Viridiplantae</taxon>
        <taxon>Streptophyta</taxon>
        <taxon>Embryophyta</taxon>
        <taxon>Tracheophyta</taxon>
        <taxon>Spermatophyta</taxon>
        <taxon>Magnoliopsida</taxon>
        <taxon>eudicotyledons</taxon>
        <taxon>Gunneridae</taxon>
        <taxon>Pentapetalae</taxon>
        <taxon>asterids</taxon>
        <taxon>lamiids</taxon>
        <taxon>Solanales</taxon>
        <taxon>Convolvulaceae</taxon>
        <taxon>Cuscuteae</taxon>
        <taxon>Cuscuta</taxon>
        <taxon>Cuscuta subgen. Cuscuta</taxon>
    </lineage>
</organism>
<evidence type="ECO:0000313" key="9">
    <source>
        <dbReference type="Proteomes" id="UP001152523"/>
    </source>
</evidence>
<evidence type="ECO:0000256" key="4">
    <source>
        <dbReference type="ARBA" id="ARBA00022833"/>
    </source>
</evidence>
<evidence type="ECO:0000256" key="6">
    <source>
        <dbReference type="RuleBase" id="RU367018"/>
    </source>
</evidence>
<dbReference type="InterPro" id="IPR007527">
    <property type="entry name" value="Znf_SWIM"/>
</dbReference>
<keyword evidence="6" id="KW-0539">Nucleus</keyword>
<dbReference type="EMBL" id="CAMAPF010000999">
    <property type="protein sequence ID" value="CAH9137215.1"/>
    <property type="molecule type" value="Genomic_DNA"/>
</dbReference>
<keyword evidence="9" id="KW-1185">Reference proteome</keyword>
<dbReference type="Proteomes" id="UP001152523">
    <property type="component" value="Unassembled WGS sequence"/>
</dbReference>
<evidence type="ECO:0000259" key="7">
    <source>
        <dbReference type="PROSITE" id="PS50966"/>
    </source>
</evidence>
<comment type="similarity">
    <text evidence="1 6">Belongs to the FHY3/FAR1 family.</text>
</comment>
<keyword evidence="3 5" id="KW-0863">Zinc-finger</keyword>
<comment type="function">
    <text evidence="6">Putative transcription activator involved in regulating light control of development.</text>
</comment>
<accession>A0AAV0FP53</accession>
<keyword evidence="2 6" id="KW-0479">Metal-binding</keyword>